<reference evidence="1" key="2">
    <citation type="submission" date="2025-09" db="UniProtKB">
        <authorList>
            <consortium name="EnsemblPlants"/>
        </authorList>
    </citation>
    <scope>IDENTIFICATION</scope>
</reference>
<dbReference type="Proteomes" id="UP001732700">
    <property type="component" value="Chromosome 5D"/>
</dbReference>
<organism evidence="1 2">
    <name type="scientific">Avena sativa</name>
    <name type="common">Oat</name>
    <dbReference type="NCBI Taxonomy" id="4498"/>
    <lineage>
        <taxon>Eukaryota</taxon>
        <taxon>Viridiplantae</taxon>
        <taxon>Streptophyta</taxon>
        <taxon>Embryophyta</taxon>
        <taxon>Tracheophyta</taxon>
        <taxon>Spermatophyta</taxon>
        <taxon>Magnoliopsida</taxon>
        <taxon>Liliopsida</taxon>
        <taxon>Poales</taxon>
        <taxon>Poaceae</taxon>
        <taxon>BOP clade</taxon>
        <taxon>Pooideae</taxon>
        <taxon>Poodae</taxon>
        <taxon>Poeae</taxon>
        <taxon>Poeae Chloroplast Group 1 (Aveneae type)</taxon>
        <taxon>Aveninae</taxon>
        <taxon>Avena</taxon>
    </lineage>
</organism>
<name>A0ACD5YC88_AVESA</name>
<sequence length="275" mass="31164">MIAVKKTVSSLLPGPHKQFESEVYHLMMLKHPNIVRCVGYCYETRNECLEYNGSYVFAEKAERLLCLEYLSNGSLDKYLSDESSGLDWSTCYNIIKEICHGLSHLHEQIDKPIIHLDLKPANILLDDTLVPKITDFGMSRLFSQQQTICTSPCVGTFGYMAPEFLHGGIITPKLDIFNLGVIIMEIITGHRDYPSISGTTSDDFIEHALEKWRNVLKRSPRYESLEADCHQIKRCIQVGLICVNPDRTKRPPIAKIINMILGSENIDCNINEEAA</sequence>
<accession>A0ACD5YC88</accession>
<protein>
    <submittedName>
        <fullName evidence="1">Uncharacterized protein</fullName>
    </submittedName>
</protein>
<keyword evidence="2" id="KW-1185">Reference proteome</keyword>
<evidence type="ECO:0000313" key="2">
    <source>
        <dbReference type="Proteomes" id="UP001732700"/>
    </source>
</evidence>
<reference evidence="1" key="1">
    <citation type="submission" date="2021-05" db="EMBL/GenBank/DDBJ databases">
        <authorList>
            <person name="Scholz U."/>
            <person name="Mascher M."/>
            <person name="Fiebig A."/>
        </authorList>
    </citation>
    <scope>NUCLEOTIDE SEQUENCE [LARGE SCALE GENOMIC DNA]</scope>
</reference>
<dbReference type="EnsemblPlants" id="AVESA.00010b.r2.5DG0936180.1">
    <property type="protein sequence ID" value="AVESA.00010b.r2.5DG0936180.1.CDS"/>
    <property type="gene ID" value="AVESA.00010b.r2.5DG0936180"/>
</dbReference>
<proteinExistence type="predicted"/>
<evidence type="ECO:0000313" key="1">
    <source>
        <dbReference type="EnsemblPlants" id="AVESA.00010b.r2.5DG0936180.1.CDS"/>
    </source>
</evidence>